<dbReference type="Proteomes" id="UP000494216">
    <property type="component" value="Unassembled WGS sequence"/>
</dbReference>
<organism evidence="1 2">
    <name type="scientific">Candidatus Methylobacter favarea</name>
    <dbReference type="NCBI Taxonomy" id="2707345"/>
    <lineage>
        <taxon>Bacteria</taxon>
        <taxon>Pseudomonadati</taxon>
        <taxon>Pseudomonadota</taxon>
        <taxon>Gammaproteobacteria</taxon>
        <taxon>Methylococcales</taxon>
        <taxon>Methylococcaceae</taxon>
        <taxon>Methylobacter</taxon>
    </lineage>
</organism>
<accession>A0A8S0WN37</accession>
<proteinExistence type="predicted"/>
<protein>
    <submittedName>
        <fullName evidence="1">Uncharacterized protein</fullName>
    </submittedName>
</protein>
<sequence>MKTPLIASDEFALQSTPYSHYAWVEKNTKPKMPSDERHRQNLTVF</sequence>
<evidence type="ECO:0000313" key="1">
    <source>
        <dbReference type="EMBL" id="CAA9890152.1"/>
    </source>
</evidence>
<evidence type="ECO:0000313" key="2">
    <source>
        <dbReference type="Proteomes" id="UP000494216"/>
    </source>
</evidence>
<dbReference type="RefSeq" id="WP_174625114.1">
    <property type="nucleotide sequence ID" value="NZ_CADCXN010000046.1"/>
</dbReference>
<dbReference type="EMBL" id="CADCXN010000046">
    <property type="protein sequence ID" value="CAA9890152.1"/>
    <property type="molecule type" value="Genomic_DNA"/>
</dbReference>
<comment type="caution">
    <text evidence="1">The sequence shown here is derived from an EMBL/GenBank/DDBJ whole genome shotgun (WGS) entry which is preliminary data.</text>
</comment>
<gene>
    <name evidence="1" type="ORF">METHB2_190039</name>
</gene>
<name>A0A8S0WN37_9GAMM</name>
<keyword evidence="2" id="KW-1185">Reference proteome</keyword>
<reference evidence="1 2" key="1">
    <citation type="submission" date="2020-02" db="EMBL/GenBank/DDBJ databases">
        <authorList>
            <person name="Hogendoorn C."/>
        </authorList>
    </citation>
    <scope>NUCLEOTIDE SEQUENCE [LARGE SCALE GENOMIC DNA]</scope>
    <source>
        <strain evidence="1">METHB21</strain>
    </source>
</reference>
<dbReference type="AlphaFoldDB" id="A0A8S0WN37"/>